<comment type="subcellular location">
    <subcellularLocation>
        <location evidence="1">Cell membrane</location>
        <topology evidence="1">Multi-pass membrane protein</topology>
    </subcellularLocation>
</comment>
<dbReference type="PANTHER" id="PTHR30221:SF1">
    <property type="entry name" value="SMALL-CONDUCTANCE MECHANOSENSITIVE CHANNEL"/>
    <property type="match status" value="1"/>
</dbReference>
<dbReference type="Pfam" id="PF21088">
    <property type="entry name" value="MS_channel_1st"/>
    <property type="match status" value="1"/>
</dbReference>
<dbReference type="InterPro" id="IPR049142">
    <property type="entry name" value="MS_channel_1st"/>
</dbReference>
<feature type="transmembrane region" description="Helical" evidence="7">
    <location>
        <begin position="77"/>
        <end position="107"/>
    </location>
</feature>
<evidence type="ECO:0000256" key="2">
    <source>
        <dbReference type="ARBA" id="ARBA00008017"/>
    </source>
</evidence>
<evidence type="ECO:0000256" key="3">
    <source>
        <dbReference type="ARBA" id="ARBA00022475"/>
    </source>
</evidence>
<feature type="domain" description="Mechanosensitive ion channel MscS" evidence="8">
    <location>
        <begin position="94"/>
        <end position="155"/>
    </location>
</feature>
<evidence type="ECO:0000256" key="5">
    <source>
        <dbReference type="ARBA" id="ARBA00022989"/>
    </source>
</evidence>
<dbReference type="Gene3D" id="2.30.30.60">
    <property type="match status" value="1"/>
</dbReference>
<keyword evidence="5 7" id="KW-1133">Transmembrane helix</keyword>
<keyword evidence="4 7" id="KW-0812">Transmembrane</keyword>
<dbReference type="PANTHER" id="PTHR30221">
    <property type="entry name" value="SMALL-CONDUCTANCE MECHANOSENSITIVE CHANNEL"/>
    <property type="match status" value="1"/>
</dbReference>
<protein>
    <submittedName>
        <fullName evidence="10">Putative MscS family protein YkuT</fullName>
    </submittedName>
</protein>
<keyword evidence="3" id="KW-1003">Cell membrane</keyword>
<dbReference type="EMBL" id="MZGU01000003">
    <property type="protein sequence ID" value="PWB86738.1"/>
    <property type="molecule type" value="Genomic_DNA"/>
</dbReference>
<evidence type="ECO:0000256" key="1">
    <source>
        <dbReference type="ARBA" id="ARBA00004651"/>
    </source>
</evidence>
<evidence type="ECO:0000259" key="8">
    <source>
        <dbReference type="Pfam" id="PF00924"/>
    </source>
</evidence>
<dbReference type="InterPro" id="IPR023408">
    <property type="entry name" value="MscS_beta-dom_sf"/>
</dbReference>
<dbReference type="Pfam" id="PF00924">
    <property type="entry name" value="MS_channel_2nd"/>
    <property type="match status" value="1"/>
</dbReference>
<keyword evidence="11" id="KW-1185">Reference proteome</keyword>
<dbReference type="InterPro" id="IPR011014">
    <property type="entry name" value="MscS_channel_TM-2"/>
</dbReference>
<dbReference type="SUPFAM" id="SSF50182">
    <property type="entry name" value="Sm-like ribonucleoproteins"/>
    <property type="match status" value="1"/>
</dbReference>
<dbReference type="Gene3D" id="1.10.287.1260">
    <property type="match status" value="1"/>
</dbReference>
<keyword evidence="6 7" id="KW-0472">Membrane</keyword>
<dbReference type="InterPro" id="IPR010920">
    <property type="entry name" value="LSM_dom_sf"/>
</dbReference>
<evidence type="ECO:0000313" key="11">
    <source>
        <dbReference type="Proteomes" id="UP000245577"/>
    </source>
</evidence>
<dbReference type="GO" id="GO:0008381">
    <property type="term" value="F:mechanosensitive monoatomic ion channel activity"/>
    <property type="evidence" value="ECO:0007669"/>
    <property type="project" value="InterPro"/>
</dbReference>
<name>A0A2U1S8X2_9EURY</name>
<dbReference type="InterPro" id="IPR045275">
    <property type="entry name" value="MscS_archaea/bacteria_type"/>
</dbReference>
<comment type="caution">
    <text evidence="10">The sequence shown here is derived from an EMBL/GenBank/DDBJ whole genome shotgun (WGS) entry which is preliminary data.</text>
</comment>
<evidence type="ECO:0000256" key="7">
    <source>
        <dbReference type="SAM" id="Phobius"/>
    </source>
</evidence>
<sequence>MNIIETLTPFIQIILTLIVLALVYVSIKIAKYVINHMKRFEYNLTFTYLLSDLIKYTIYIIGIIIIFDIFSIDLKGIFVSLGIAGIAAGFAAKDIISSVLAGFFILLDQSLKVGDVMEVNGTKGIIQKIGFRNTTVMRDDGTTVFIPNSALSKTSYIRFKDKEDVKIRLQACIPFEIDLTLFEKEIIENINKNPWVLKTPPSKINSKEIIEEGTVLKIFVWIEDYNKKEEYKLIITNQIHEYIGKKLGE</sequence>
<feature type="transmembrane region" description="Helical" evidence="7">
    <location>
        <begin position="48"/>
        <end position="71"/>
    </location>
</feature>
<evidence type="ECO:0000313" key="10">
    <source>
        <dbReference type="EMBL" id="PWB86738.1"/>
    </source>
</evidence>
<accession>A0A2U1S8X2</accession>
<proteinExistence type="inferred from homology"/>
<evidence type="ECO:0000256" key="4">
    <source>
        <dbReference type="ARBA" id="ARBA00022692"/>
    </source>
</evidence>
<dbReference type="RefSeq" id="WP_116669263.1">
    <property type="nucleotide sequence ID" value="NZ_MZGU01000003.1"/>
</dbReference>
<dbReference type="OrthoDB" id="31543at2157"/>
<feature type="transmembrane region" description="Helical" evidence="7">
    <location>
        <begin position="6"/>
        <end position="27"/>
    </location>
</feature>
<organism evidence="10 11">
    <name type="scientific">Methanobrevibacter woesei</name>
    <dbReference type="NCBI Taxonomy" id="190976"/>
    <lineage>
        <taxon>Archaea</taxon>
        <taxon>Methanobacteriati</taxon>
        <taxon>Methanobacteriota</taxon>
        <taxon>Methanomada group</taxon>
        <taxon>Methanobacteria</taxon>
        <taxon>Methanobacteriales</taxon>
        <taxon>Methanobacteriaceae</taxon>
        <taxon>Methanobrevibacter</taxon>
    </lineage>
</organism>
<evidence type="ECO:0000259" key="9">
    <source>
        <dbReference type="Pfam" id="PF21088"/>
    </source>
</evidence>
<dbReference type="InterPro" id="IPR006685">
    <property type="entry name" value="MscS_channel_2nd"/>
</dbReference>
<comment type="similarity">
    <text evidence="2">Belongs to the MscS (TC 1.A.23) family.</text>
</comment>
<dbReference type="SUPFAM" id="SSF82861">
    <property type="entry name" value="Mechanosensitive channel protein MscS (YggB), transmembrane region"/>
    <property type="match status" value="1"/>
</dbReference>
<reference evidence="10 11" key="1">
    <citation type="submission" date="2017-03" db="EMBL/GenBank/DDBJ databases">
        <title>Genome sequence of Methanobrevibacter wosei.</title>
        <authorList>
            <person name="Poehlein A."/>
            <person name="Seedorf H."/>
            <person name="Daniel R."/>
        </authorList>
    </citation>
    <scope>NUCLEOTIDE SEQUENCE [LARGE SCALE GENOMIC DNA]</scope>
    <source>
        <strain evidence="10 11">DSM 11979</strain>
    </source>
</reference>
<dbReference type="AlphaFoldDB" id="A0A2U1S8X2"/>
<evidence type="ECO:0000256" key="6">
    <source>
        <dbReference type="ARBA" id="ARBA00023136"/>
    </source>
</evidence>
<dbReference type="GO" id="GO:0005886">
    <property type="term" value="C:plasma membrane"/>
    <property type="evidence" value="ECO:0007669"/>
    <property type="project" value="UniProtKB-SubCell"/>
</dbReference>
<gene>
    <name evidence="10" type="primary">ykuT</name>
    <name evidence="10" type="ORF">MBBWO_04520</name>
</gene>
<dbReference type="Proteomes" id="UP000245577">
    <property type="component" value="Unassembled WGS sequence"/>
</dbReference>
<feature type="domain" description="Mechanosensitive ion channel transmembrane helices 2/3" evidence="9">
    <location>
        <begin position="53"/>
        <end position="93"/>
    </location>
</feature>